<dbReference type="AlphaFoldDB" id="A0A255IIM1"/>
<keyword evidence="4" id="KW-1185">Reference proteome</keyword>
<gene>
    <name evidence="3" type="primary">yqfD</name>
    <name evidence="2" type="ORF">C8E03_10192</name>
    <name evidence="3" type="ORF">CG710_002290</name>
</gene>
<proteinExistence type="predicted"/>
<feature type="transmembrane region" description="Helical" evidence="1">
    <location>
        <begin position="89"/>
        <end position="109"/>
    </location>
</feature>
<accession>A0A255IIM1</accession>
<dbReference type="InterPro" id="IPR010690">
    <property type="entry name" value="YqfD"/>
</dbReference>
<dbReference type="OrthoDB" id="1640349at2"/>
<sequence length="411" mass="48244">MLINLMKFIRGYLKVRIYGFSPERFINLCSSRNILIWGLENRENKYEMFLSVSDFRRLKPILKKTNTKLKIMERHGLPFFLHKYRKRKMFFCGIILFATIIYILSMFIWDINISGNYSRTDNVILDFLKNNEIYHGMMKSEIDSEQVEQMLRSEYDDIIWASAQIKGTRLLIQVQENTDVSTIKENTTPSDIVASKDCMISSIITRKGTPMAEEGSIVKKGDILVSGRVDVYNDNGEIADYQYYAADADIYAKTIIDYNDEFDVTYIQKNYTNNQKLRYYLKILNKKINIFSRKIRYNEYDTFTNETPLKIGENFYLPFVLGKIQVKEYVSEEKQYTEEEAIERGNKKLREFCENLIEKGVQIVENNVKIHIGKKSCIVDGYLTVIEKTGIRVNTEILTIPEERTNTDELE</sequence>
<dbReference type="Proteomes" id="UP000247523">
    <property type="component" value="Unassembled WGS sequence"/>
</dbReference>
<dbReference type="Proteomes" id="UP000216411">
    <property type="component" value="Unassembled WGS sequence"/>
</dbReference>
<keyword evidence="1" id="KW-0812">Transmembrane</keyword>
<comment type="caution">
    <text evidence="2">The sequence shown here is derived from an EMBL/GenBank/DDBJ whole genome shotgun (WGS) entry which is preliminary data.</text>
</comment>
<keyword evidence="1" id="KW-0472">Membrane</keyword>
<protein>
    <submittedName>
        <fullName evidence="3">Sporulation protein YqfD</fullName>
    </submittedName>
</protein>
<reference evidence="3 4" key="1">
    <citation type="journal article" date="2017" name="Genome Announc.">
        <title>Draft Genome Sequence of a Sporulating and Motile Strain of Lachnotalea glycerini Isolated from Water in Quebec City, Canada.</title>
        <authorList>
            <person name="Maheux A.F."/>
            <person name="Boudreau D.K."/>
            <person name="Berube E."/>
            <person name="Boissinot M."/>
            <person name="Raymond F."/>
            <person name="Brodeur S."/>
            <person name="Corbeil J."/>
            <person name="Isabel S."/>
            <person name="Omar R.F."/>
            <person name="Bergeron M.G."/>
        </authorList>
    </citation>
    <scope>NUCLEOTIDE SEQUENCE [LARGE SCALE GENOMIC DNA]</scope>
    <source>
        <strain evidence="3 4">CCRI-19302</strain>
    </source>
</reference>
<evidence type="ECO:0000313" key="3">
    <source>
        <dbReference type="EMBL" id="RDY32784.1"/>
    </source>
</evidence>
<evidence type="ECO:0000313" key="5">
    <source>
        <dbReference type="Proteomes" id="UP000247523"/>
    </source>
</evidence>
<dbReference type="Pfam" id="PF06898">
    <property type="entry name" value="YqfD"/>
    <property type="match status" value="1"/>
</dbReference>
<evidence type="ECO:0000313" key="2">
    <source>
        <dbReference type="EMBL" id="PXV95463.1"/>
    </source>
</evidence>
<dbReference type="EMBL" id="QICS01000001">
    <property type="protein sequence ID" value="PXV95463.1"/>
    <property type="molecule type" value="Genomic_DNA"/>
</dbReference>
<keyword evidence="1" id="KW-1133">Transmembrane helix</keyword>
<dbReference type="EMBL" id="NOKA02000002">
    <property type="protein sequence ID" value="RDY32784.1"/>
    <property type="molecule type" value="Genomic_DNA"/>
</dbReference>
<organism evidence="2 5">
    <name type="scientific">Lachnotalea glycerini</name>
    <dbReference type="NCBI Taxonomy" id="1763509"/>
    <lineage>
        <taxon>Bacteria</taxon>
        <taxon>Bacillati</taxon>
        <taxon>Bacillota</taxon>
        <taxon>Clostridia</taxon>
        <taxon>Lachnospirales</taxon>
        <taxon>Lachnospiraceae</taxon>
        <taxon>Lachnotalea</taxon>
    </lineage>
</organism>
<name>A0A255IIM1_9FIRM</name>
<dbReference type="RefSeq" id="WP_094376898.1">
    <property type="nucleotide sequence ID" value="NZ_NOKA02000002.1"/>
</dbReference>
<evidence type="ECO:0000256" key="1">
    <source>
        <dbReference type="SAM" id="Phobius"/>
    </source>
</evidence>
<dbReference type="PIRSF" id="PIRSF029895">
    <property type="entry name" value="SpoIV"/>
    <property type="match status" value="1"/>
</dbReference>
<dbReference type="NCBIfam" id="TIGR02876">
    <property type="entry name" value="spore_yqfD"/>
    <property type="match status" value="1"/>
</dbReference>
<evidence type="ECO:0000313" key="4">
    <source>
        <dbReference type="Proteomes" id="UP000216411"/>
    </source>
</evidence>
<reference evidence="3" key="3">
    <citation type="submission" date="2018-07" db="EMBL/GenBank/DDBJ databases">
        <authorList>
            <person name="Quirk P.G."/>
            <person name="Krulwich T.A."/>
        </authorList>
    </citation>
    <scope>NUCLEOTIDE SEQUENCE</scope>
    <source>
        <strain evidence="3">CCRI-19302</strain>
    </source>
</reference>
<reference evidence="2 5" key="2">
    <citation type="submission" date="2018-05" db="EMBL/GenBank/DDBJ databases">
        <title>Genomic Encyclopedia of Type Strains, Phase IV (KMG-IV): sequencing the most valuable type-strain genomes for metagenomic binning, comparative biology and taxonomic classification.</title>
        <authorList>
            <person name="Goeker M."/>
        </authorList>
    </citation>
    <scope>NUCLEOTIDE SEQUENCE [LARGE SCALE GENOMIC DNA]</scope>
    <source>
        <strain evidence="2 5">DSM 28816</strain>
    </source>
</reference>